<protein>
    <submittedName>
        <fullName evidence="1">Uncharacterized protein</fullName>
    </submittedName>
</protein>
<organism evidence="1 2">
    <name type="scientific">Shewanella litoralis</name>
    <dbReference type="NCBI Taxonomy" id="2282700"/>
    <lineage>
        <taxon>Bacteria</taxon>
        <taxon>Pseudomonadati</taxon>
        <taxon>Pseudomonadota</taxon>
        <taxon>Gammaproteobacteria</taxon>
        <taxon>Alteromonadales</taxon>
        <taxon>Shewanellaceae</taxon>
        <taxon>Shewanella</taxon>
    </lineage>
</organism>
<gene>
    <name evidence="1" type="ORF">GCM10009411_22090</name>
</gene>
<proteinExistence type="predicted"/>
<keyword evidence="2" id="KW-1185">Reference proteome</keyword>
<evidence type="ECO:0000313" key="1">
    <source>
        <dbReference type="EMBL" id="GGQ21581.1"/>
    </source>
</evidence>
<comment type="caution">
    <text evidence="1">The sequence shown here is derived from an EMBL/GenBank/DDBJ whole genome shotgun (WGS) entry which is preliminary data.</text>
</comment>
<dbReference type="Proteomes" id="UP000619118">
    <property type="component" value="Unassembled WGS sequence"/>
</dbReference>
<accession>A0ABQ2RC01</accession>
<dbReference type="EMBL" id="BMQX01000015">
    <property type="protein sequence ID" value="GGQ21581.1"/>
    <property type="molecule type" value="Genomic_DNA"/>
</dbReference>
<dbReference type="RefSeq" id="WP_160053998.1">
    <property type="nucleotide sequence ID" value="NZ_BMQX01000015.1"/>
</dbReference>
<name>A0ABQ2RC01_9GAMM</name>
<evidence type="ECO:0000313" key="2">
    <source>
        <dbReference type="Proteomes" id="UP000619118"/>
    </source>
</evidence>
<reference evidence="2" key="1">
    <citation type="journal article" date="2019" name="Int. J. Syst. Evol. Microbiol.">
        <title>The Global Catalogue of Microorganisms (GCM) 10K type strain sequencing project: providing services to taxonomists for standard genome sequencing and annotation.</title>
        <authorList>
            <consortium name="The Broad Institute Genomics Platform"/>
            <consortium name="The Broad Institute Genome Sequencing Center for Infectious Disease"/>
            <person name="Wu L."/>
            <person name="Ma J."/>
        </authorList>
    </citation>
    <scope>NUCLEOTIDE SEQUENCE [LARGE SCALE GENOMIC DNA]</scope>
    <source>
        <strain evidence="2">JCM 32306</strain>
    </source>
</reference>
<sequence length="60" mass="6706">MKELSAKLLIVDIAFAQYKQPVFTPVHELPGNIGPGKSLKHLYVNMSLNLIKVIVFMPNV</sequence>